<comment type="similarity">
    <text evidence="2">Belongs to the CsoS2 family.</text>
</comment>
<feature type="compositionally biased region" description="Low complexity" evidence="3">
    <location>
        <begin position="244"/>
        <end position="258"/>
    </location>
</feature>
<gene>
    <name evidence="4" type="ORF">SRAA_2315</name>
</gene>
<feature type="compositionally biased region" description="Polar residues" evidence="3">
    <location>
        <begin position="532"/>
        <end position="567"/>
    </location>
</feature>
<feature type="region of interest" description="Disordered" evidence="3">
    <location>
        <begin position="233"/>
        <end position="267"/>
    </location>
</feature>
<feature type="region of interest" description="Disordered" evidence="3">
    <location>
        <begin position="432"/>
        <end position="615"/>
    </location>
</feature>
<protein>
    <submittedName>
        <fullName evidence="4">Cation transport ATPase</fullName>
    </submittedName>
</protein>
<evidence type="ECO:0000256" key="2">
    <source>
        <dbReference type="ARBA" id="ARBA00024044"/>
    </source>
</evidence>
<feature type="region of interest" description="Disordered" evidence="3">
    <location>
        <begin position="158"/>
        <end position="217"/>
    </location>
</feature>
<dbReference type="EMBL" id="AP014568">
    <property type="protein sequence ID" value="BAO82169.1"/>
    <property type="molecule type" value="Genomic_DNA"/>
</dbReference>
<dbReference type="GO" id="GO:0043886">
    <property type="term" value="F:structural constituent of carboxysome shell"/>
    <property type="evidence" value="ECO:0007669"/>
    <property type="project" value="InterPro"/>
</dbReference>
<proteinExistence type="inferred from homology"/>
<evidence type="ECO:0000256" key="1">
    <source>
        <dbReference type="ARBA" id="ARBA00022737"/>
    </source>
</evidence>
<accession>A0A060NTD3</accession>
<reference evidence="4 5" key="1">
    <citation type="journal article" date="2014" name="Nat. Commun.">
        <title>Physiological and genomic features of highly alkaliphilic hydrogen-utilizing Betaproteobacteria from a continental serpentinizing site.</title>
        <authorList>
            <person name="Suzuki S."/>
            <person name="Kuenen J.G."/>
            <person name="Schipper K."/>
            <person name="van der Velde S."/>
            <person name="Ishii S."/>
            <person name="Wu A."/>
            <person name="Sorokin D.Y."/>
            <person name="Tenney A."/>
            <person name="Meng X.Y."/>
            <person name="Morrill P.L."/>
            <person name="Kamagata Y."/>
            <person name="Muyzer G."/>
            <person name="Nealson K.H."/>
        </authorList>
    </citation>
    <scope>NUCLEOTIDE SEQUENCE [LARGE SCALE GENOMIC DNA]</scope>
    <source>
        <strain evidence="4 5">A1</strain>
    </source>
</reference>
<evidence type="ECO:0000313" key="4">
    <source>
        <dbReference type="EMBL" id="BAO82169.1"/>
    </source>
</evidence>
<name>A0A060NTD3_9BURK</name>
<dbReference type="OrthoDB" id="543713at2"/>
<dbReference type="InterPro" id="IPR020990">
    <property type="entry name" value="CSOS2/2B"/>
</dbReference>
<dbReference type="Proteomes" id="UP000067461">
    <property type="component" value="Chromosome"/>
</dbReference>
<organism evidence="4 5">
    <name type="scientific">Serpentinimonas raichei</name>
    <dbReference type="NCBI Taxonomy" id="1458425"/>
    <lineage>
        <taxon>Bacteria</taxon>
        <taxon>Pseudomonadati</taxon>
        <taxon>Pseudomonadota</taxon>
        <taxon>Betaproteobacteria</taxon>
        <taxon>Burkholderiales</taxon>
        <taxon>Comamonadaceae</taxon>
        <taxon>Serpentinimonas</taxon>
    </lineage>
</organism>
<keyword evidence="1" id="KW-0677">Repeat</keyword>
<keyword evidence="5" id="KW-1185">Reference proteome</keyword>
<dbReference type="HOGENOM" id="CLU_016451_0_0_4"/>
<feature type="compositionally biased region" description="Polar residues" evidence="3">
    <location>
        <begin position="366"/>
        <end position="379"/>
    </location>
</feature>
<evidence type="ECO:0000313" key="5">
    <source>
        <dbReference type="Proteomes" id="UP000067461"/>
    </source>
</evidence>
<feature type="region of interest" description="Disordered" evidence="3">
    <location>
        <begin position="360"/>
        <end position="393"/>
    </location>
</feature>
<dbReference type="STRING" id="1458425.SRAA_2315"/>
<dbReference type="RefSeq" id="WP_082040116.1">
    <property type="nucleotide sequence ID" value="NZ_AP014568.1"/>
</dbReference>
<dbReference type="Pfam" id="PF12288">
    <property type="entry name" value="CsoS2_M"/>
    <property type="match status" value="2"/>
</dbReference>
<evidence type="ECO:0000256" key="3">
    <source>
        <dbReference type="SAM" id="MobiDB-lite"/>
    </source>
</evidence>
<dbReference type="AlphaFoldDB" id="A0A060NTD3"/>
<dbReference type="KEGG" id="cbaa:SRAA_2315"/>
<sequence>MEPALNHANLTLSGRELARMRRLAMATEGKVGAANRVAAAVRASQAAAQAVQAAARRDEAQCGCSGAADAACQCDVAAAVSAPASQTKAACALPNGRTLARARRQTLAQEGKVGIQKVANASRIAATMPDRADWQTALVQGVTGRQLAMQKRIVQSLAGRTEAQHSSGNRSVARSRSRPVAERTEVGHTLSGQEVSGIQVERSSKVTGQEPGTCRNVTGTEYIGMEQYQAWCESKPQPRPPKVGLSQTTGQQQSISGTEVDPQPRVTGNQTGVCLGITGTQYLSDLTTRLCQEQPLQGPHKVSVMSSRGQQTVTGVVVNGGSKVTGNEAGMQRPITGTQYARALQAAPSRMPASEARHALPEPVQVQRQSASWRTQSLTGDRPGIGGGGVTGDERGACEPITGTPFIGPDNQYAACTIDSAWLTRHPELAVETPPAAPKGFSIARPQRGQPAGRATTPQSAAPRNQVTGVAYGNSERITGPGFKAQGVITGTPEFRHGGQSLDSRRSSARPATPASPPAVQPPASERLSGEGRQQGSRLTGDSWSSSRHISGTDGVSAQSRNPTQRGQPRAMGMGMDARSVREQARAEVPPSPVTGSSGNTGRGAMVTISGGARG</sequence>
<feature type="compositionally biased region" description="Polar residues" evidence="3">
    <location>
        <begin position="456"/>
        <end position="468"/>
    </location>
</feature>